<feature type="region of interest" description="Disordered" evidence="1">
    <location>
        <begin position="299"/>
        <end position="319"/>
    </location>
</feature>
<feature type="region of interest" description="Disordered" evidence="1">
    <location>
        <begin position="63"/>
        <end position="105"/>
    </location>
</feature>
<gene>
    <name evidence="2" type="ORF">MKK02DRAFT_30023</name>
</gene>
<feature type="compositionally biased region" description="Acidic residues" evidence="1">
    <location>
        <begin position="304"/>
        <end position="313"/>
    </location>
</feature>
<dbReference type="AlphaFoldDB" id="A0AA38LTV5"/>
<comment type="caution">
    <text evidence="2">The sequence shown here is derived from an EMBL/GenBank/DDBJ whole genome shotgun (WGS) entry which is preliminary data.</text>
</comment>
<proteinExistence type="predicted"/>
<evidence type="ECO:0000313" key="3">
    <source>
        <dbReference type="Proteomes" id="UP001164286"/>
    </source>
</evidence>
<dbReference type="RefSeq" id="XP_052942823.1">
    <property type="nucleotide sequence ID" value="XM_053087959.1"/>
</dbReference>
<keyword evidence="3" id="KW-1185">Reference proteome</keyword>
<protein>
    <submittedName>
        <fullName evidence="2">Uncharacterized protein</fullName>
    </submittedName>
</protein>
<accession>A0AA38LTV5</accession>
<evidence type="ECO:0000256" key="1">
    <source>
        <dbReference type="SAM" id="MobiDB-lite"/>
    </source>
</evidence>
<organism evidence="2 3">
    <name type="scientific">Dioszegia hungarica</name>
    <dbReference type="NCBI Taxonomy" id="4972"/>
    <lineage>
        <taxon>Eukaryota</taxon>
        <taxon>Fungi</taxon>
        <taxon>Dikarya</taxon>
        <taxon>Basidiomycota</taxon>
        <taxon>Agaricomycotina</taxon>
        <taxon>Tremellomycetes</taxon>
        <taxon>Tremellales</taxon>
        <taxon>Bulleribasidiaceae</taxon>
        <taxon>Dioszegia</taxon>
    </lineage>
</organism>
<evidence type="ECO:0000313" key="2">
    <source>
        <dbReference type="EMBL" id="KAI9633046.1"/>
    </source>
</evidence>
<dbReference type="EMBL" id="JAKWFO010000013">
    <property type="protein sequence ID" value="KAI9633046.1"/>
    <property type="molecule type" value="Genomic_DNA"/>
</dbReference>
<name>A0AA38LTV5_9TREE</name>
<sequence length="319" mass="35389">MTAPPVTASPPAITVSAPSATAIAPRNRGPLPFHQNSTLLPCAHRPMPKVTVTLSSPSAQDLLALPFPDGFSTRPPSPTPSRRGESKDSQKTLVDPAPVDERPRRCSEKGLLPEWEVPFLGPGYHRYCSLESPQEYHREDPTLRFALLGQAPNPYLTPSRPALAQDALPTLFVADRVPTLAQAPGSARWGTHDRAIPDGPRLAGPVRTYVHRQREAVRILVKDGVWAASDGLRGLSWELKDLSWKVRRWRQKRDERAEAKMIWKVAGRAGRCWEGREKQDWEAVWAMREAARDAARLAKKMGLGDEDEEESEDGEKAGE</sequence>
<reference evidence="2" key="1">
    <citation type="journal article" date="2022" name="G3 (Bethesda)">
        <title>High quality genome of the basidiomycete yeast Dioszegia hungarica PDD-24b-2 isolated from cloud water.</title>
        <authorList>
            <person name="Jarrige D."/>
            <person name="Haridas S."/>
            <person name="Bleykasten-Grosshans C."/>
            <person name="Joly M."/>
            <person name="Nadalig T."/>
            <person name="Sancelme M."/>
            <person name="Vuilleumier S."/>
            <person name="Grigoriev I.V."/>
            <person name="Amato P."/>
            <person name="Bringel F."/>
        </authorList>
    </citation>
    <scope>NUCLEOTIDE SEQUENCE</scope>
    <source>
        <strain evidence="2">PDD-24b-2</strain>
    </source>
</reference>
<dbReference type="Proteomes" id="UP001164286">
    <property type="component" value="Unassembled WGS sequence"/>
</dbReference>
<dbReference type="GeneID" id="77727164"/>